<dbReference type="GO" id="GO:0045719">
    <property type="term" value="P:negative regulation of glycogen biosynthetic process"/>
    <property type="evidence" value="ECO:0007669"/>
    <property type="project" value="TreeGrafter"/>
</dbReference>
<feature type="binding site" evidence="4">
    <location>
        <position position="166"/>
    </location>
    <ligand>
        <name>ATP</name>
        <dbReference type="ChEBI" id="CHEBI:30616"/>
    </ligand>
</feature>
<name>A0A9P7BRW0_RHIOR</name>
<evidence type="ECO:0000256" key="1">
    <source>
        <dbReference type="ARBA" id="ARBA00022741"/>
    </source>
</evidence>
<feature type="domain" description="Protein kinase" evidence="8">
    <location>
        <begin position="35"/>
        <end position="331"/>
    </location>
</feature>
<evidence type="ECO:0000313" key="9">
    <source>
        <dbReference type="EMBL" id="KAG1307137.1"/>
    </source>
</evidence>
<feature type="binding site" evidence="4">
    <location>
        <position position="64"/>
    </location>
    <ligand>
        <name>ATP</name>
        <dbReference type="ChEBI" id="CHEBI:30616"/>
    </ligand>
</feature>
<dbReference type="PANTHER" id="PTHR24346">
    <property type="entry name" value="MAP/MICROTUBULE AFFINITY-REGULATING KINASE"/>
    <property type="match status" value="1"/>
</dbReference>
<dbReference type="InterPro" id="IPR017441">
    <property type="entry name" value="Protein_kinase_ATP_BS"/>
</dbReference>
<evidence type="ECO:0000256" key="6">
    <source>
        <dbReference type="RuleBase" id="RU000304"/>
    </source>
</evidence>
<dbReference type="FunFam" id="3.30.200.20:FF:000314">
    <property type="entry name" value="Serine/threonine protein kinase"/>
    <property type="match status" value="1"/>
</dbReference>
<dbReference type="PROSITE" id="PS00108">
    <property type="entry name" value="PROTEIN_KINASE_ST"/>
    <property type="match status" value="1"/>
</dbReference>
<dbReference type="SUPFAM" id="SSF56112">
    <property type="entry name" value="Protein kinase-like (PK-like)"/>
    <property type="match status" value="1"/>
</dbReference>
<evidence type="ECO:0000259" key="8">
    <source>
        <dbReference type="PROSITE" id="PS50011"/>
    </source>
</evidence>
<keyword evidence="6" id="KW-0418">Kinase</keyword>
<dbReference type="GO" id="GO:0005634">
    <property type="term" value="C:nucleus"/>
    <property type="evidence" value="ECO:0007669"/>
    <property type="project" value="TreeGrafter"/>
</dbReference>
<evidence type="ECO:0000256" key="5">
    <source>
        <dbReference type="PROSITE-ProRule" id="PRU10141"/>
    </source>
</evidence>
<dbReference type="Pfam" id="PF00069">
    <property type="entry name" value="Pkinase"/>
    <property type="match status" value="2"/>
</dbReference>
<dbReference type="GO" id="GO:0005524">
    <property type="term" value="F:ATP binding"/>
    <property type="evidence" value="ECO:0007669"/>
    <property type="project" value="UniProtKB-UniRule"/>
</dbReference>
<comment type="caution">
    <text evidence="9">The sequence shown here is derived from an EMBL/GenBank/DDBJ whole genome shotgun (WGS) entry which is preliminary data.</text>
</comment>
<dbReference type="AlphaFoldDB" id="A0A9P7BRW0"/>
<dbReference type="Proteomes" id="UP000716291">
    <property type="component" value="Unassembled WGS sequence"/>
</dbReference>
<dbReference type="PROSITE" id="PS00107">
    <property type="entry name" value="PROTEIN_KINASE_ATP"/>
    <property type="match status" value="1"/>
</dbReference>
<reference evidence="9" key="1">
    <citation type="journal article" date="2020" name="Microb. Genom.">
        <title>Genetic diversity of clinical and environmental Mucorales isolates obtained from an investigation of mucormycosis cases among solid organ transplant recipients.</title>
        <authorList>
            <person name="Nguyen M.H."/>
            <person name="Kaul D."/>
            <person name="Muto C."/>
            <person name="Cheng S.J."/>
            <person name="Richter R.A."/>
            <person name="Bruno V.M."/>
            <person name="Liu G."/>
            <person name="Beyhan S."/>
            <person name="Sundermann A.J."/>
            <person name="Mounaud S."/>
            <person name="Pasculle A.W."/>
            <person name="Nierman W.C."/>
            <person name="Driscoll E."/>
            <person name="Cumbie R."/>
            <person name="Clancy C.J."/>
            <person name="Dupont C.L."/>
        </authorList>
    </citation>
    <scope>NUCLEOTIDE SEQUENCE</scope>
    <source>
        <strain evidence="9">GL11</strain>
    </source>
</reference>
<gene>
    <name evidence="9" type="ORF">G6F64_007052</name>
</gene>
<proteinExistence type="inferred from homology"/>
<dbReference type="GO" id="GO:0035556">
    <property type="term" value="P:intracellular signal transduction"/>
    <property type="evidence" value="ECO:0007669"/>
    <property type="project" value="TreeGrafter"/>
</dbReference>
<dbReference type="InterPro" id="IPR011009">
    <property type="entry name" value="Kinase-like_dom_sf"/>
</dbReference>
<feature type="region of interest" description="Disordered" evidence="7">
    <location>
        <begin position="132"/>
        <end position="153"/>
    </location>
</feature>
<protein>
    <recommendedName>
        <fullName evidence="8">Protein kinase domain-containing protein</fullName>
    </recommendedName>
</protein>
<dbReference type="InterPro" id="IPR000719">
    <property type="entry name" value="Prot_kinase_dom"/>
</dbReference>
<feature type="active site" description="Proton acceptor" evidence="3">
    <location>
        <position position="205"/>
    </location>
</feature>
<dbReference type="Gene3D" id="1.10.510.10">
    <property type="entry name" value="Transferase(Phosphotransferase) domain 1"/>
    <property type="match status" value="1"/>
</dbReference>
<evidence type="ECO:0000256" key="7">
    <source>
        <dbReference type="SAM" id="MobiDB-lite"/>
    </source>
</evidence>
<dbReference type="GO" id="GO:0004674">
    <property type="term" value="F:protein serine/threonine kinase activity"/>
    <property type="evidence" value="ECO:0007669"/>
    <property type="project" value="UniProtKB-KW"/>
</dbReference>
<dbReference type="SMART" id="SM00220">
    <property type="entry name" value="S_TKc"/>
    <property type="match status" value="1"/>
</dbReference>
<evidence type="ECO:0000256" key="3">
    <source>
        <dbReference type="PIRSR" id="PIRSR037993-1"/>
    </source>
</evidence>
<evidence type="ECO:0000256" key="2">
    <source>
        <dbReference type="ARBA" id="ARBA00022840"/>
    </source>
</evidence>
<dbReference type="PANTHER" id="PTHR24346:SF72">
    <property type="entry name" value="CAMK PROTEIN KINASE"/>
    <property type="match status" value="1"/>
</dbReference>
<dbReference type="Gene3D" id="3.30.200.20">
    <property type="entry name" value="Phosphorylase Kinase, domain 1"/>
    <property type="match status" value="1"/>
</dbReference>
<sequence length="332" mass="38110">MNTLPNSNDDPSKVNTISARHLTHHSLHPAFSEKYAVGQELGSGGFGFVVSAYERQTGIERAVKFIVRKKVPKSAWVEDVEMGLVPVEIHVLRRVRHENIIQFCDVYQDSVYFYLVMELHGSQWVARPSTPISRSPALSQDSQSTISSDEEEEMLSRPFARRASCDLFECIEQHKHFDEPRAKDIFRQIVHCVAYLDRLGICHRDIKDENVVIDQDYKVKFIDFGSAVVLDRKRNKRFVRFYGTVSSAPPEILLNQPYRPEPADMWSLGVLLYTLLFGEVPFPDSESAISGPIMRPRIKVSVECKHLIVSLLEKDPQHRPTIHQVLTHPWFN</sequence>
<evidence type="ECO:0000256" key="4">
    <source>
        <dbReference type="PIRSR" id="PIRSR037993-2"/>
    </source>
</evidence>
<accession>A0A9P7BRW0</accession>
<comment type="similarity">
    <text evidence="6">Belongs to the protein kinase superfamily.</text>
</comment>
<keyword evidence="10" id="KW-1185">Reference proteome</keyword>
<dbReference type="PIRSF" id="PIRSF037993">
    <property type="entry name" value="STPK_Pim-1"/>
    <property type="match status" value="1"/>
</dbReference>
<keyword evidence="1 5" id="KW-0547">Nucleotide-binding</keyword>
<dbReference type="InterPro" id="IPR008271">
    <property type="entry name" value="Ser/Thr_kinase_AS"/>
</dbReference>
<dbReference type="GO" id="GO:0043066">
    <property type="term" value="P:negative regulation of apoptotic process"/>
    <property type="evidence" value="ECO:0007669"/>
    <property type="project" value="InterPro"/>
</dbReference>
<keyword evidence="6" id="KW-0808">Transferase</keyword>
<feature type="compositionally biased region" description="Polar residues" evidence="7">
    <location>
        <begin position="132"/>
        <end position="147"/>
    </location>
</feature>
<organism evidence="9 10">
    <name type="scientific">Rhizopus oryzae</name>
    <name type="common">Mucormycosis agent</name>
    <name type="synonym">Rhizopus arrhizus var. delemar</name>
    <dbReference type="NCBI Taxonomy" id="64495"/>
    <lineage>
        <taxon>Eukaryota</taxon>
        <taxon>Fungi</taxon>
        <taxon>Fungi incertae sedis</taxon>
        <taxon>Mucoromycota</taxon>
        <taxon>Mucoromycotina</taxon>
        <taxon>Mucoromycetes</taxon>
        <taxon>Mucorales</taxon>
        <taxon>Mucorineae</taxon>
        <taxon>Rhizopodaceae</taxon>
        <taxon>Rhizopus</taxon>
    </lineage>
</organism>
<keyword evidence="6" id="KW-0723">Serine/threonine-protein kinase</keyword>
<dbReference type="PROSITE" id="PS50011">
    <property type="entry name" value="PROTEIN_KINASE_DOM"/>
    <property type="match status" value="1"/>
</dbReference>
<feature type="binding site" evidence="5">
    <location>
        <position position="69"/>
    </location>
    <ligand>
        <name>ATP</name>
        <dbReference type="ChEBI" id="CHEBI:30616"/>
    </ligand>
</feature>
<dbReference type="InterPro" id="IPR017348">
    <property type="entry name" value="PIM1/2/3"/>
</dbReference>
<feature type="binding site" evidence="4">
    <location>
        <begin position="41"/>
        <end position="49"/>
    </location>
    <ligand>
        <name>ATP</name>
        <dbReference type="ChEBI" id="CHEBI:30616"/>
    </ligand>
</feature>
<dbReference type="OrthoDB" id="10252171at2759"/>
<dbReference type="GO" id="GO:0005829">
    <property type="term" value="C:cytosol"/>
    <property type="evidence" value="ECO:0007669"/>
    <property type="project" value="TreeGrafter"/>
</dbReference>
<dbReference type="EMBL" id="JAANQT010001000">
    <property type="protein sequence ID" value="KAG1307137.1"/>
    <property type="molecule type" value="Genomic_DNA"/>
</dbReference>
<evidence type="ECO:0000313" key="10">
    <source>
        <dbReference type="Proteomes" id="UP000716291"/>
    </source>
</evidence>
<keyword evidence="2 4" id="KW-0067">ATP-binding</keyword>